<evidence type="ECO:0000313" key="3">
    <source>
        <dbReference type="Proteomes" id="UP000291101"/>
    </source>
</evidence>
<sequence>MGAEAAPRATDRLRSVTSRRVVFVVGSGRSGTSTMAGTLRALGLHVPQPEVVADATNPKGFGEPRWVVDLHAELLARSNVQVSDARPRAWLDTGTTSGDHATRERVAAWLEGQFEVADELVIKDPRASWFLGLWRAAAERCDATPSYVTMLRPVTEVVGSKQKYYGQMGAGSDQGAVTRTAAWINMMLHTERATRGQHRAFVHYGDLLDDWTQPVFALGESFDLNGVKTAMAVDIAEVHRFIDPSLRRVTATWDDIGVPDRLRELADETWQALGALAADDSTTNQEWCDRLRTAYAGQYADAEAFAHSTVLAQRRTAAAEARREAAGQASSGRSAADRVPHAVRAMVPPAARQKLRRAMGRERPEGQGQGQA</sequence>
<dbReference type="AlphaFoldDB" id="A0A4Q2SYT5"/>
<reference evidence="2 3" key="1">
    <citation type="submission" date="2019-01" db="EMBL/GenBank/DDBJ databases">
        <title>Novel species of Nocardioides.</title>
        <authorList>
            <person name="Liu Q."/>
            <person name="X Y.-H."/>
        </authorList>
    </citation>
    <scope>NUCLEOTIDE SEQUENCE [LARGE SCALE GENOMIC DNA]</scope>
    <source>
        <strain evidence="2 3">HLT2-9</strain>
    </source>
</reference>
<evidence type="ECO:0000256" key="1">
    <source>
        <dbReference type="SAM" id="MobiDB-lite"/>
    </source>
</evidence>
<accession>A0A4Q2SYT5</accession>
<keyword evidence="3" id="KW-1185">Reference proteome</keyword>
<organism evidence="2 3">
    <name type="scientific">Nocardioides zhouii</name>
    <dbReference type="NCBI Taxonomy" id="1168729"/>
    <lineage>
        <taxon>Bacteria</taxon>
        <taxon>Bacillati</taxon>
        <taxon>Actinomycetota</taxon>
        <taxon>Actinomycetes</taxon>
        <taxon>Propionibacteriales</taxon>
        <taxon>Nocardioidaceae</taxon>
        <taxon>Nocardioides</taxon>
    </lineage>
</organism>
<keyword evidence="2" id="KW-0808">Transferase</keyword>
<protein>
    <submittedName>
        <fullName evidence="2">Sulfotransferase family protein</fullName>
    </submittedName>
</protein>
<dbReference type="Proteomes" id="UP000291101">
    <property type="component" value="Unassembled WGS sequence"/>
</dbReference>
<proteinExistence type="predicted"/>
<dbReference type="Gene3D" id="3.40.50.300">
    <property type="entry name" value="P-loop containing nucleotide triphosphate hydrolases"/>
    <property type="match status" value="1"/>
</dbReference>
<evidence type="ECO:0000313" key="2">
    <source>
        <dbReference type="EMBL" id="RYC11456.1"/>
    </source>
</evidence>
<gene>
    <name evidence="2" type="ORF">EUA94_08775</name>
</gene>
<comment type="caution">
    <text evidence="2">The sequence shown here is derived from an EMBL/GenBank/DDBJ whole genome shotgun (WGS) entry which is preliminary data.</text>
</comment>
<dbReference type="SUPFAM" id="SSF52540">
    <property type="entry name" value="P-loop containing nucleoside triphosphate hydrolases"/>
    <property type="match status" value="1"/>
</dbReference>
<name>A0A4Q2SYT5_9ACTN</name>
<feature type="region of interest" description="Disordered" evidence="1">
    <location>
        <begin position="321"/>
        <end position="372"/>
    </location>
</feature>
<dbReference type="EMBL" id="SDWV01000007">
    <property type="protein sequence ID" value="RYC11456.1"/>
    <property type="molecule type" value="Genomic_DNA"/>
</dbReference>
<dbReference type="OrthoDB" id="5138950at2"/>
<dbReference type="GO" id="GO:0016740">
    <property type="term" value="F:transferase activity"/>
    <property type="evidence" value="ECO:0007669"/>
    <property type="project" value="UniProtKB-KW"/>
</dbReference>
<dbReference type="InterPro" id="IPR027417">
    <property type="entry name" value="P-loop_NTPase"/>
</dbReference>